<comment type="caution">
    <text evidence="4">The sequence shown here is derived from an EMBL/GenBank/DDBJ whole genome shotgun (WGS) entry which is preliminary data.</text>
</comment>
<dbReference type="InterPro" id="IPR026444">
    <property type="entry name" value="Secre_tail"/>
</dbReference>
<reference evidence="5" key="1">
    <citation type="journal article" date="2019" name="Int. J. Syst. Evol. Microbiol.">
        <title>The Global Catalogue of Microorganisms (GCM) 10K type strain sequencing project: providing services to taxonomists for standard genome sequencing and annotation.</title>
        <authorList>
            <consortium name="The Broad Institute Genomics Platform"/>
            <consortium name="The Broad Institute Genome Sequencing Center for Infectious Disease"/>
            <person name="Wu L."/>
            <person name="Ma J."/>
        </authorList>
    </citation>
    <scope>NUCLEOTIDE SEQUENCE [LARGE SCALE GENOMIC DNA]</scope>
    <source>
        <strain evidence="5">JCM 17452</strain>
    </source>
</reference>
<sequence>MKKITLLFLCLVVVTWSHAQCTTTSGGLYPGSVVTILNDGTAEQIAADNWPNAEVSAISGLIIGNTYTVAGTNTTSLYITVAEAPSDFATFGVNIVHGASSVSFTATTSEIWIFWHLDVLCRTQDSDNTTTTIQCTSLTCTCTANSAPDAAVATTPIDNATNVAIDVSDPANRFISGFAWTDNGEATSYDFNIIGVGTATGVSNPVDITYTWLYSTTYSWSITSTNCLGNVTSSTFSFTTEADPALSVSEFDTNKFSVYPNPAKNSLNIKSDISFYSVEIYNQLGQSVIQVNADELVNKSVNISSLNNGIYFMKISAIGREQTLKFVKE</sequence>
<evidence type="ECO:0000259" key="3">
    <source>
        <dbReference type="Pfam" id="PF18962"/>
    </source>
</evidence>
<feature type="signal peptide" evidence="2">
    <location>
        <begin position="1"/>
        <end position="19"/>
    </location>
</feature>
<dbReference type="RefSeq" id="WP_139001631.1">
    <property type="nucleotide sequence ID" value="NZ_BAABAV010000001.1"/>
</dbReference>
<dbReference type="NCBIfam" id="TIGR04183">
    <property type="entry name" value="Por_Secre_tail"/>
    <property type="match status" value="1"/>
</dbReference>
<accession>A0ABP8E8V4</accession>
<evidence type="ECO:0000256" key="2">
    <source>
        <dbReference type="SAM" id="SignalP"/>
    </source>
</evidence>
<keyword evidence="1 2" id="KW-0732">Signal</keyword>
<keyword evidence="5" id="KW-1185">Reference proteome</keyword>
<feature type="chain" id="PRO_5047476975" description="Secretion system C-terminal sorting domain-containing protein" evidence="2">
    <location>
        <begin position="20"/>
        <end position="329"/>
    </location>
</feature>
<dbReference type="Pfam" id="PF18962">
    <property type="entry name" value="Por_Secre_tail"/>
    <property type="match status" value="1"/>
</dbReference>
<dbReference type="EMBL" id="BAABAV010000001">
    <property type="protein sequence ID" value="GAA4268409.1"/>
    <property type="molecule type" value="Genomic_DNA"/>
</dbReference>
<evidence type="ECO:0000313" key="4">
    <source>
        <dbReference type="EMBL" id="GAA4268409.1"/>
    </source>
</evidence>
<proteinExistence type="predicted"/>
<organism evidence="4 5">
    <name type="scientific">Hyunsoonleella aestuarii</name>
    <dbReference type="NCBI Taxonomy" id="912802"/>
    <lineage>
        <taxon>Bacteria</taxon>
        <taxon>Pseudomonadati</taxon>
        <taxon>Bacteroidota</taxon>
        <taxon>Flavobacteriia</taxon>
        <taxon>Flavobacteriales</taxon>
        <taxon>Flavobacteriaceae</taxon>
    </lineage>
</organism>
<protein>
    <recommendedName>
        <fullName evidence="3">Secretion system C-terminal sorting domain-containing protein</fullName>
    </recommendedName>
</protein>
<dbReference type="Proteomes" id="UP001500027">
    <property type="component" value="Unassembled WGS sequence"/>
</dbReference>
<evidence type="ECO:0000256" key="1">
    <source>
        <dbReference type="ARBA" id="ARBA00022729"/>
    </source>
</evidence>
<evidence type="ECO:0000313" key="5">
    <source>
        <dbReference type="Proteomes" id="UP001500027"/>
    </source>
</evidence>
<feature type="domain" description="Secretion system C-terminal sorting" evidence="3">
    <location>
        <begin position="258"/>
        <end position="326"/>
    </location>
</feature>
<gene>
    <name evidence="4" type="ORF">GCM10022257_05100</name>
</gene>
<name>A0ABP8E8V4_9FLAO</name>